<gene>
    <name evidence="3" type="ORF">SAMN05421780_101740</name>
</gene>
<dbReference type="OrthoDB" id="975426at2"/>
<evidence type="ECO:0000313" key="4">
    <source>
        <dbReference type="Proteomes" id="UP000199514"/>
    </source>
</evidence>
<feature type="signal peptide" evidence="1">
    <location>
        <begin position="1"/>
        <end position="24"/>
    </location>
</feature>
<feature type="chain" id="PRO_5011767039" description="DUF5723 domain-containing protein" evidence="1">
    <location>
        <begin position="25"/>
        <end position="448"/>
    </location>
</feature>
<dbReference type="InterPro" id="IPR043781">
    <property type="entry name" value="DUF5723"/>
</dbReference>
<dbReference type="EMBL" id="FOLE01000001">
    <property type="protein sequence ID" value="SFB84676.1"/>
    <property type="molecule type" value="Genomic_DNA"/>
</dbReference>
<sequence>MKKIFTYSYILLALLLLRVQTAQAQHELTMPFMHNLMQSAYTNPTLVSEYKVSVAVAPFFPSVSAGIRNTGFSLKDLLRNDTIYLPKMLPKLKSHNYLYTGTSLEWLAVRIKADNLHWSFNITEQINARISYPDNFARFAINGNHTEEFYQKTAYFKGLGLNAMHYREFAVGLTVDEWDNKLIFGGRAKMLFGKSNAYTSKTDVNVFSADTLIHLDNDVILNTSSPWDTGGTTTAKKYMFNNRNIGFALDGGVSFEPNTKWKFTFTFNNVGFIRWKDHVTNRRMRANVAYSGVKLQSIILNQSEQYNKSNVDFDITKDSLSKRFEPEETHDSYVTPLVGQTYFLAEYKIDKNSEVGGGVYAEYFQGVRTSWTLNYQRRFGRVFNLIGSYSVHNRTFDNIGLGTMLKLGNVQLYFVGDNLIGIARGTNAHNFNLRFGLNFVMGLAKPDL</sequence>
<dbReference type="Proteomes" id="UP000199514">
    <property type="component" value="Unassembled WGS sequence"/>
</dbReference>
<keyword evidence="1" id="KW-0732">Signal</keyword>
<dbReference type="STRING" id="927664.SAMN05421780_101740"/>
<reference evidence="3 4" key="1">
    <citation type="submission" date="2016-10" db="EMBL/GenBank/DDBJ databases">
        <authorList>
            <person name="de Groot N.N."/>
        </authorList>
    </citation>
    <scope>NUCLEOTIDE SEQUENCE [LARGE SCALE GENOMIC DNA]</scope>
    <source>
        <strain evidence="3 4">DSM 6793</strain>
    </source>
</reference>
<evidence type="ECO:0000256" key="1">
    <source>
        <dbReference type="SAM" id="SignalP"/>
    </source>
</evidence>
<dbReference type="RefSeq" id="WP_091507465.1">
    <property type="nucleotide sequence ID" value="NZ_FOLE01000001.1"/>
</dbReference>
<dbReference type="Pfam" id="PF18990">
    <property type="entry name" value="DUF5723"/>
    <property type="match status" value="1"/>
</dbReference>
<feature type="domain" description="DUF5723" evidence="2">
    <location>
        <begin position="44"/>
        <end position="417"/>
    </location>
</feature>
<protein>
    <recommendedName>
        <fullName evidence="2">DUF5723 domain-containing protein</fullName>
    </recommendedName>
</protein>
<keyword evidence="4" id="KW-1185">Reference proteome</keyword>
<dbReference type="AlphaFoldDB" id="A0A1I1ED35"/>
<name>A0A1I1ED35_9BACT</name>
<evidence type="ECO:0000259" key="2">
    <source>
        <dbReference type="Pfam" id="PF18990"/>
    </source>
</evidence>
<accession>A0A1I1ED35</accession>
<proteinExistence type="predicted"/>
<organism evidence="3 4">
    <name type="scientific">Flexibacter flexilis DSM 6793</name>
    <dbReference type="NCBI Taxonomy" id="927664"/>
    <lineage>
        <taxon>Bacteria</taxon>
        <taxon>Pseudomonadati</taxon>
        <taxon>Bacteroidota</taxon>
        <taxon>Cytophagia</taxon>
        <taxon>Cytophagales</taxon>
        <taxon>Flexibacteraceae</taxon>
        <taxon>Flexibacter</taxon>
    </lineage>
</organism>
<evidence type="ECO:0000313" key="3">
    <source>
        <dbReference type="EMBL" id="SFB84676.1"/>
    </source>
</evidence>